<evidence type="ECO:0000313" key="2">
    <source>
        <dbReference type="Proteomes" id="UP001320876"/>
    </source>
</evidence>
<dbReference type="Gene3D" id="2.60.120.40">
    <property type="match status" value="1"/>
</dbReference>
<accession>A0ABT3GRP2</accession>
<reference evidence="1 2" key="1">
    <citation type="submission" date="2022-10" db="EMBL/GenBank/DDBJ databases">
        <title>Luteolibacter arcticus strain CCTCC AB 2014275, whole genome shotgun sequencing project.</title>
        <authorList>
            <person name="Zhao G."/>
            <person name="Shen L."/>
        </authorList>
    </citation>
    <scope>NUCLEOTIDE SEQUENCE [LARGE SCALE GENOMIC DNA]</scope>
    <source>
        <strain evidence="1 2">CCTCC AB 2014275</strain>
    </source>
</reference>
<evidence type="ECO:0008006" key="3">
    <source>
        <dbReference type="Google" id="ProtNLM"/>
    </source>
</evidence>
<organism evidence="1 2">
    <name type="scientific">Luteolibacter arcticus</name>
    <dbReference type="NCBI Taxonomy" id="1581411"/>
    <lineage>
        <taxon>Bacteria</taxon>
        <taxon>Pseudomonadati</taxon>
        <taxon>Verrucomicrobiota</taxon>
        <taxon>Verrucomicrobiia</taxon>
        <taxon>Verrucomicrobiales</taxon>
        <taxon>Verrucomicrobiaceae</taxon>
        <taxon>Luteolibacter</taxon>
    </lineage>
</organism>
<proteinExistence type="predicted"/>
<dbReference type="RefSeq" id="WP_264490273.1">
    <property type="nucleotide sequence ID" value="NZ_JAPDDT010000022.1"/>
</dbReference>
<dbReference type="EMBL" id="JAPDDT010000022">
    <property type="protein sequence ID" value="MCW1926165.1"/>
    <property type="molecule type" value="Genomic_DNA"/>
</dbReference>
<comment type="caution">
    <text evidence="1">The sequence shown here is derived from an EMBL/GenBank/DDBJ whole genome shotgun (WGS) entry which is preliminary data.</text>
</comment>
<evidence type="ECO:0000313" key="1">
    <source>
        <dbReference type="EMBL" id="MCW1926165.1"/>
    </source>
</evidence>
<keyword evidence="2" id="KW-1185">Reference proteome</keyword>
<dbReference type="InterPro" id="IPR008983">
    <property type="entry name" value="Tumour_necrosis_fac-like_dom"/>
</dbReference>
<gene>
    <name evidence="1" type="ORF">OKA05_26645</name>
</gene>
<dbReference type="Proteomes" id="UP001320876">
    <property type="component" value="Unassembled WGS sequence"/>
</dbReference>
<sequence>MMPLDNAATVAAGSPVEFPRDGPFSNIIRVSNNEFLLPEIGVYQVNFQVSVTEPGQLVLGLDSSGTGNGTIIELEYTTVGRATGTSQIVGTCLVQTTVPGSTLTVLNPTGNTPALTITPVAGGTHAVSAHLVIVRLR</sequence>
<name>A0ABT3GRP2_9BACT</name>
<protein>
    <recommendedName>
        <fullName evidence="3">BclA C-terminal domain-containing protein</fullName>
    </recommendedName>
</protein>